<gene>
    <name evidence="2" type="ORF">R3P38DRAFT_3227228</name>
</gene>
<dbReference type="EMBL" id="JAWWNJ010000115">
    <property type="protein sequence ID" value="KAK6991828.1"/>
    <property type="molecule type" value="Genomic_DNA"/>
</dbReference>
<feature type="compositionally biased region" description="Acidic residues" evidence="1">
    <location>
        <begin position="1012"/>
        <end position="1044"/>
    </location>
</feature>
<feature type="compositionally biased region" description="Acidic residues" evidence="1">
    <location>
        <begin position="1117"/>
        <end position="1134"/>
    </location>
</feature>
<feature type="region of interest" description="Disordered" evidence="1">
    <location>
        <begin position="476"/>
        <end position="596"/>
    </location>
</feature>
<dbReference type="AlphaFoldDB" id="A0AAV9ZSD7"/>
<accession>A0AAV9ZSD7</accession>
<name>A0AAV9ZSD7_9AGAR</name>
<evidence type="ECO:0000256" key="1">
    <source>
        <dbReference type="SAM" id="MobiDB-lite"/>
    </source>
</evidence>
<feature type="region of interest" description="Disordered" evidence="1">
    <location>
        <begin position="1115"/>
        <end position="1134"/>
    </location>
</feature>
<reference evidence="2 3" key="1">
    <citation type="journal article" date="2024" name="J Genomics">
        <title>Draft genome sequencing and assembly of Favolaschia claudopus CIRM-BRFM 2984 isolated from oak limbs.</title>
        <authorList>
            <person name="Navarro D."/>
            <person name="Drula E."/>
            <person name="Chaduli D."/>
            <person name="Cazenave R."/>
            <person name="Ahrendt S."/>
            <person name="Wang J."/>
            <person name="Lipzen A."/>
            <person name="Daum C."/>
            <person name="Barry K."/>
            <person name="Grigoriev I.V."/>
            <person name="Favel A."/>
            <person name="Rosso M.N."/>
            <person name="Martin F."/>
        </authorList>
    </citation>
    <scope>NUCLEOTIDE SEQUENCE [LARGE SCALE GENOMIC DNA]</scope>
    <source>
        <strain evidence="2 3">CIRM-BRFM 2984</strain>
    </source>
</reference>
<protein>
    <submittedName>
        <fullName evidence="2">Uncharacterized protein</fullName>
    </submittedName>
</protein>
<sequence>MNEVYFKDSSGDFLVPIWTVNGEDSFCSIFSQFSDTSSRLLDHHDPVPYLLGESTPIDVLKDIGYDIFAFWYKPQQHWLGYIPTGPPSTQAHNNDWEDPLSIAFEESKVPHQDSYAEGFGDDDDGEPIPPQWCGYDLNAQWVRSICSLNHKLEVIWRSFVSNGHFYRKGRMPGITGDLPNVVNGPSLTSMLTSEEEIDNVVFRARLALRSQIGFISWLLTVADVSEAKLSVEYEQFLLSMQLQDRPKVGMVFDLTRDVNEVNFKHLVNHRVPFHYLWSARERGNSRFLRYSPQYYNEVEQLVKARSRSLLTDLRVQDLRSYPVWRKKLNATDWNLRNLQGGRRGRIIEDFNPKWAYEVIDEFGYGARPIYHWNIIRAYAERFKGAIHEGEYGTLCTLFRYDPITVDEPANERPEPMHRFPLTSFGINCTADFPPEKEFYYDSSTRVRERSKNLYAPRPDRVFNNFNGHLIEQLLTHQGPKLRGRPRMDIQSSSTHKDSSSGSYGEVLEPSPLKDRLGPRAPQGYSPPPSPRASRAGSPAFEGEWARKMAAPASRSARSLSPDRVDKGKNRQRSRSVETSRTLDSGERHSDPSFEEEIYEISSSSPRNVFIPVAVEPPSAVDDIPILEKRASGIAPFPGTSDNKPWAAYQYDTKEEAVSALARQAYAIVDLEPEQAEYSNLQWTKLWFRQGVLIFEDPRTLLRLKTLVAMYPLALNSMTAVLEYALRYSMPFEIYIPVAWADSFRDSSLSELSRSLLPSIYGAGFSDQLMTWAGMGEEHQYGLYLESLLRLLVRPNAVAFVSMGGVCKFIAETYSPDIVERFVKGPSAQVSEFAKGKTKRLEHLGRDNGIYTTDQVSPAEVSMLLGHIKGKTIGTDKSLWPLQSILEKYSSHVKGYLSTGAYKMLCHLRDKIVVERSFEWRTRAEWVTYVRLGARGKFAPAVIPSQGDFDHTARLLRYSFPRDWSCEKVVNILVPEMFEPKLDLDEDPARVSRPSQEEDQTPFWKELTAKASDEDEELPEGEDDEEVAEDASNEMDEEGGPDDSEISPVAVLADVGKKRRGRVARKRGGRGLRSVALADDIDVDGVDEAAVTEGEGRAKWERKSNQRYLGWISHYGDDDSEVEEEDCDDEDYVEE</sequence>
<proteinExistence type="predicted"/>
<keyword evidence="3" id="KW-1185">Reference proteome</keyword>
<evidence type="ECO:0000313" key="3">
    <source>
        <dbReference type="Proteomes" id="UP001362999"/>
    </source>
</evidence>
<organism evidence="2 3">
    <name type="scientific">Favolaschia claudopus</name>
    <dbReference type="NCBI Taxonomy" id="2862362"/>
    <lineage>
        <taxon>Eukaryota</taxon>
        <taxon>Fungi</taxon>
        <taxon>Dikarya</taxon>
        <taxon>Basidiomycota</taxon>
        <taxon>Agaricomycotina</taxon>
        <taxon>Agaricomycetes</taxon>
        <taxon>Agaricomycetidae</taxon>
        <taxon>Agaricales</taxon>
        <taxon>Marasmiineae</taxon>
        <taxon>Mycenaceae</taxon>
        <taxon>Favolaschia</taxon>
    </lineage>
</organism>
<feature type="compositionally biased region" description="Low complexity" evidence="1">
    <location>
        <begin position="549"/>
        <end position="559"/>
    </location>
</feature>
<feature type="region of interest" description="Disordered" evidence="1">
    <location>
        <begin position="984"/>
        <end position="1051"/>
    </location>
</feature>
<comment type="caution">
    <text evidence="2">The sequence shown here is derived from an EMBL/GenBank/DDBJ whole genome shotgun (WGS) entry which is preliminary data.</text>
</comment>
<dbReference type="Proteomes" id="UP001362999">
    <property type="component" value="Unassembled WGS sequence"/>
</dbReference>
<evidence type="ECO:0000313" key="2">
    <source>
        <dbReference type="EMBL" id="KAK6991828.1"/>
    </source>
</evidence>